<dbReference type="RefSeq" id="WP_302723544.1">
    <property type="nucleotide sequence ID" value="NZ_JAULRU010000617.1"/>
</dbReference>
<evidence type="ECO:0000313" key="2">
    <source>
        <dbReference type="Proteomes" id="UP001273505"/>
    </source>
</evidence>
<keyword evidence="2" id="KW-1185">Reference proteome</keyword>
<keyword evidence="1" id="KW-0413">Isomerase</keyword>
<dbReference type="InterPro" id="IPR010706">
    <property type="entry name" value="Fatty_acid_cis-trans_isomerase"/>
</dbReference>
<protein>
    <submittedName>
        <fullName evidence="1">Fatty acid cis/trans isomerase</fullName>
    </submittedName>
</protein>
<proteinExistence type="predicted"/>
<gene>
    <name evidence="1" type="ORF">SCD92_10755</name>
</gene>
<organism evidence="1 2">
    <name type="scientific">Gilvimarinus gilvus</name>
    <dbReference type="NCBI Taxonomy" id="3058038"/>
    <lineage>
        <taxon>Bacteria</taxon>
        <taxon>Pseudomonadati</taxon>
        <taxon>Pseudomonadota</taxon>
        <taxon>Gammaproteobacteria</taxon>
        <taxon>Cellvibrionales</taxon>
        <taxon>Cellvibrionaceae</taxon>
        <taxon>Gilvimarinus</taxon>
    </lineage>
</organism>
<sequence>MPKLYWIFMAIVFVAGCKVLENNQTDQDSPPDPPITAAQNLRYNTEIRPIIEARCTVCHGCYDAPCQLKLDAAAGLMRGAHKSKVYDGARLLGGELTRLFEDGNNTADWRNKDFYPVINNEGAGLENNVLAQLLLLKQQNPQPATPVLPESFDLGINRNQQCPKPDQIADYREHYPLWGMPYGLPGLSQENHDTLIAWLEDGGYAAAPPYAPSPELVTEQARWERFFNGDDLKTQLVSRYLYEHLFLANLTFDTDPDHHFKLVRSKTPPGQPIDRIATRRPFDNPHVDRVYYRLWRDPSTALTKSNMVYRLNDNRMAKWQQWFFKGNYKVSELPTYELKVASNPFATFAELPIDGRYRFLLDEAEFTIMNFIKGPVCRGQVALNVIRDHFWVFFISPDALDTKSGADFLADNAHYLALPAEAGNTFRPLHHWRQYAKLQKDYMEVRADYVNQRIEQRPQLTLDVIWDGDGVNDNAALTIFRHNDSASVTRGLIGPKPKTSWVIDYTLLERIHYLLVAGFDVYGNVSHQLLSRLYMDFLRIEGEMNFVAFLPKDVQDQQLAHWYQGAEDDINDYLEHYLDRLSPLHVLEYQTDEPRDELLNRLNVQLDPALNASPYVRQLAWPDALRETFNGLQAIRGQAATLMPEVSHIWVPQDGVYSIIRTSAHSNVTSMLDESSRRRPENDQLVITKGIVGSHPNSFWLLNEADWPVFGKDVANLKTPEDYRILRARFGIGRTDPNFWEISDAIHSAYAEQQPQRAGLLDFNRLENR</sequence>
<name>A0ABU4RY83_9GAMM</name>
<accession>A0ABU4RY83</accession>
<dbReference type="Proteomes" id="UP001273505">
    <property type="component" value="Unassembled WGS sequence"/>
</dbReference>
<dbReference type="EMBL" id="JAXAFO010000016">
    <property type="protein sequence ID" value="MDX6849841.1"/>
    <property type="molecule type" value="Genomic_DNA"/>
</dbReference>
<evidence type="ECO:0000313" key="1">
    <source>
        <dbReference type="EMBL" id="MDX6849841.1"/>
    </source>
</evidence>
<dbReference type="PROSITE" id="PS51257">
    <property type="entry name" value="PROKAR_LIPOPROTEIN"/>
    <property type="match status" value="1"/>
</dbReference>
<comment type="caution">
    <text evidence="1">The sequence shown here is derived from an EMBL/GenBank/DDBJ whole genome shotgun (WGS) entry which is preliminary data.</text>
</comment>
<dbReference type="GO" id="GO:0016853">
    <property type="term" value="F:isomerase activity"/>
    <property type="evidence" value="ECO:0007669"/>
    <property type="project" value="UniProtKB-KW"/>
</dbReference>
<reference evidence="1 2" key="1">
    <citation type="submission" date="2023-11" db="EMBL/GenBank/DDBJ databases">
        <title>Gilvimarinus fulvus sp. nov., isolated from the surface of Kelp.</title>
        <authorList>
            <person name="Sun Y.Y."/>
            <person name="Gong Y."/>
            <person name="Du Z.J."/>
        </authorList>
    </citation>
    <scope>NUCLEOTIDE SEQUENCE [LARGE SCALE GENOMIC DNA]</scope>
    <source>
        <strain evidence="1 2">SDUM040013</strain>
    </source>
</reference>
<dbReference type="Pfam" id="PF06934">
    <property type="entry name" value="CTI"/>
    <property type="match status" value="1"/>
</dbReference>